<protein>
    <recommendedName>
        <fullName evidence="3">Glycosyltransferase</fullName>
    </recommendedName>
</protein>
<dbReference type="AlphaFoldDB" id="A0AAD3H271"/>
<name>A0AAD3H271_9STRA</name>
<gene>
    <name evidence="1" type="ORF">CTEN210_03654</name>
</gene>
<reference evidence="1 2" key="1">
    <citation type="journal article" date="2021" name="Sci. Rep.">
        <title>The genome of the diatom Chaetoceros tenuissimus carries an ancient integrated fragment of an extant virus.</title>
        <authorList>
            <person name="Hongo Y."/>
            <person name="Kimura K."/>
            <person name="Takaki Y."/>
            <person name="Yoshida Y."/>
            <person name="Baba S."/>
            <person name="Kobayashi G."/>
            <person name="Nagasaki K."/>
            <person name="Hano T."/>
            <person name="Tomaru Y."/>
        </authorList>
    </citation>
    <scope>NUCLEOTIDE SEQUENCE [LARGE SCALE GENOMIC DNA]</scope>
    <source>
        <strain evidence="1 2">NIES-3715</strain>
    </source>
</reference>
<dbReference type="EMBL" id="BLLK01000022">
    <property type="protein sequence ID" value="GFH47179.1"/>
    <property type="molecule type" value="Genomic_DNA"/>
</dbReference>
<keyword evidence="2" id="KW-1185">Reference proteome</keyword>
<evidence type="ECO:0008006" key="3">
    <source>
        <dbReference type="Google" id="ProtNLM"/>
    </source>
</evidence>
<accession>A0AAD3H271</accession>
<sequence length="316" mass="36436">MYKLKSISRRAIIASLALFGLFAIYGNDTNENIPLRNLEEAAEETKGECQGWCINHPDPWEVKCDFVHCNGCSKCSEQDEKVIIEKNETYPIHVDRIYYINMDHRTDKRDWMESWLEPFSKKYSVPYYRISGKSGDTNDCLPHVRDAACIGMTGLLYSNWDIMDNHNTTGITIVLEDDYVIQDYPKLLKSLAMTPDDWDVIRFDLWHHPYGHFPHFQMGELGYGVQTVAPPEGGYYCGGTHLTVWRGDKVDVLRKHWDAHPRSPIDCRLAADNITSYALMTGVGGRDESRGSDVPKLRFLQQRNLGKNFDMFHEEE</sequence>
<dbReference type="Proteomes" id="UP001054902">
    <property type="component" value="Unassembled WGS sequence"/>
</dbReference>
<comment type="caution">
    <text evidence="1">The sequence shown here is derived from an EMBL/GenBank/DDBJ whole genome shotgun (WGS) entry which is preliminary data.</text>
</comment>
<evidence type="ECO:0000313" key="2">
    <source>
        <dbReference type="Proteomes" id="UP001054902"/>
    </source>
</evidence>
<evidence type="ECO:0000313" key="1">
    <source>
        <dbReference type="EMBL" id="GFH47179.1"/>
    </source>
</evidence>
<organism evidence="1 2">
    <name type="scientific">Chaetoceros tenuissimus</name>
    <dbReference type="NCBI Taxonomy" id="426638"/>
    <lineage>
        <taxon>Eukaryota</taxon>
        <taxon>Sar</taxon>
        <taxon>Stramenopiles</taxon>
        <taxon>Ochrophyta</taxon>
        <taxon>Bacillariophyta</taxon>
        <taxon>Coscinodiscophyceae</taxon>
        <taxon>Chaetocerotophycidae</taxon>
        <taxon>Chaetocerotales</taxon>
        <taxon>Chaetocerotaceae</taxon>
        <taxon>Chaetoceros</taxon>
    </lineage>
</organism>
<proteinExistence type="predicted"/>